<dbReference type="GO" id="GO:0008270">
    <property type="term" value="F:zinc ion binding"/>
    <property type="evidence" value="ECO:0007669"/>
    <property type="project" value="TreeGrafter"/>
</dbReference>
<dbReference type="eggNOG" id="KOG1296">
    <property type="taxonomic scope" value="Eukaryota"/>
</dbReference>
<dbReference type="FunCoup" id="A0A1X7VHE0">
    <property type="interactions" value="805"/>
</dbReference>
<dbReference type="EnsemblMetazoa" id="Aqu2.1.39730_001">
    <property type="protein sequence ID" value="Aqu2.1.39730_001"/>
    <property type="gene ID" value="Aqu2.1.39730"/>
</dbReference>
<evidence type="ECO:0000313" key="4">
    <source>
        <dbReference type="EnsemblMetazoa" id="Aqu2.1.39730_001"/>
    </source>
</evidence>
<dbReference type="Pfam" id="PF05907">
    <property type="entry name" value="CXXC_Zn-b_euk"/>
    <property type="match status" value="2"/>
</dbReference>
<evidence type="ECO:0000256" key="2">
    <source>
        <dbReference type="ARBA" id="ARBA00022723"/>
    </source>
</evidence>
<accession>A0A1X7VHE0</accession>
<dbReference type="PANTHER" id="PTHR12857">
    <property type="entry name" value="CXXC MOTIF CONTAINING ZINC BINDING PROTEIN"/>
    <property type="match status" value="1"/>
</dbReference>
<dbReference type="InterPro" id="IPR008584">
    <property type="entry name" value="CXXC_Zn-binding_euk"/>
</dbReference>
<evidence type="ECO:0000256" key="1">
    <source>
        <dbReference type="ARBA" id="ARBA00007818"/>
    </source>
</evidence>
<sequence>MIGCLSKFELCNKMVKIALQFKACLEGITKLEATGEDFRWYLKIKCNSCGTDNDNWIYITLLSGFTAIGIDSGTPFTDIDLNSKEWTEYDEKEGAPVSIFEVEHQFKKL</sequence>
<name>A0A1X7VHE0_AMPQE</name>
<proteinExistence type="inferred from homology"/>
<evidence type="ECO:0000256" key="3">
    <source>
        <dbReference type="ARBA" id="ARBA00022833"/>
    </source>
</evidence>
<dbReference type="PANTHER" id="PTHR12857:SF0">
    <property type="entry name" value="CXXC MOTIF CONTAINING ZINC BINDING PROTEIN"/>
    <property type="match status" value="1"/>
</dbReference>
<protein>
    <recommendedName>
        <fullName evidence="5">CXXC motif containing zinc binding protein</fullName>
    </recommendedName>
</protein>
<organism evidence="4">
    <name type="scientific">Amphimedon queenslandica</name>
    <name type="common">Sponge</name>
    <dbReference type="NCBI Taxonomy" id="400682"/>
    <lineage>
        <taxon>Eukaryota</taxon>
        <taxon>Metazoa</taxon>
        <taxon>Porifera</taxon>
        <taxon>Demospongiae</taxon>
        <taxon>Heteroscleromorpha</taxon>
        <taxon>Haplosclerida</taxon>
        <taxon>Niphatidae</taxon>
        <taxon>Amphimedon</taxon>
    </lineage>
</organism>
<dbReference type="AlphaFoldDB" id="A0A1X7VHE0"/>
<dbReference type="OrthoDB" id="10248838at2759"/>
<evidence type="ECO:0008006" key="5">
    <source>
        <dbReference type="Google" id="ProtNLM"/>
    </source>
</evidence>
<dbReference type="InParanoid" id="A0A1X7VHE0"/>
<dbReference type="SUPFAM" id="SSF141678">
    <property type="entry name" value="MAL13P1.257-like"/>
    <property type="match status" value="1"/>
</dbReference>
<reference evidence="4" key="1">
    <citation type="submission" date="2017-05" db="UniProtKB">
        <authorList>
            <consortium name="EnsemblMetazoa"/>
        </authorList>
    </citation>
    <scope>IDENTIFICATION</scope>
</reference>
<comment type="similarity">
    <text evidence="1">Belongs to the UPF0587 family.</text>
</comment>
<keyword evidence="2" id="KW-0479">Metal-binding</keyword>
<keyword evidence="3" id="KW-0862">Zinc</keyword>